<dbReference type="InterPro" id="IPR005490">
    <property type="entry name" value="LD_TPept_cat_dom"/>
</dbReference>
<dbReference type="InterPro" id="IPR038063">
    <property type="entry name" value="Transpep_catalytic_dom"/>
</dbReference>
<dbReference type="InterPro" id="IPR036366">
    <property type="entry name" value="PGBDSf"/>
</dbReference>
<dbReference type="Pfam" id="PF01471">
    <property type="entry name" value="PG_binding_1"/>
    <property type="match status" value="1"/>
</dbReference>
<reference evidence="10" key="1">
    <citation type="journal article" date="2021" name="PeerJ">
        <title>Extensive microbial diversity within the chicken gut microbiome revealed by metagenomics and culture.</title>
        <authorList>
            <person name="Gilroy R."/>
            <person name="Ravi A."/>
            <person name="Getino M."/>
            <person name="Pursley I."/>
            <person name="Horton D.L."/>
            <person name="Alikhan N.F."/>
            <person name="Baker D."/>
            <person name="Gharbi K."/>
            <person name="Hall N."/>
            <person name="Watson M."/>
            <person name="Adriaenssens E.M."/>
            <person name="Foster-Nyarko E."/>
            <person name="Jarju S."/>
            <person name="Secka A."/>
            <person name="Antonio M."/>
            <person name="Oren A."/>
            <person name="Chaudhuri R.R."/>
            <person name="La Ragione R."/>
            <person name="Hildebrand F."/>
            <person name="Pallen M.J."/>
        </authorList>
    </citation>
    <scope>NUCLEOTIDE SEQUENCE</scope>
    <source>
        <strain evidence="10">316</strain>
    </source>
</reference>
<dbReference type="CDD" id="cd16913">
    <property type="entry name" value="YkuD_like"/>
    <property type="match status" value="1"/>
</dbReference>
<feature type="active site" description="Nucleophile" evidence="7">
    <location>
        <position position="403"/>
    </location>
</feature>
<feature type="region of interest" description="Disordered" evidence="8">
    <location>
        <begin position="34"/>
        <end position="111"/>
    </location>
</feature>
<evidence type="ECO:0000256" key="6">
    <source>
        <dbReference type="ARBA" id="ARBA00023316"/>
    </source>
</evidence>
<accession>A0A921E2R1</accession>
<evidence type="ECO:0000256" key="5">
    <source>
        <dbReference type="ARBA" id="ARBA00022984"/>
    </source>
</evidence>
<evidence type="ECO:0000256" key="8">
    <source>
        <dbReference type="SAM" id="MobiDB-lite"/>
    </source>
</evidence>
<dbReference type="Gene3D" id="2.40.440.10">
    <property type="entry name" value="L,D-transpeptidase catalytic domain-like"/>
    <property type="match status" value="1"/>
</dbReference>
<dbReference type="GO" id="GO:0008360">
    <property type="term" value="P:regulation of cell shape"/>
    <property type="evidence" value="ECO:0007669"/>
    <property type="project" value="UniProtKB-UniRule"/>
</dbReference>
<evidence type="ECO:0000256" key="3">
    <source>
        <dbReference type="ARBA" id="ARBA00022679"/>
    </source>
</evidence>
<evidence type="ECO:0000256" key="4">
    <source>
        <dbReference type="ARBA" id="ARBA00022960"/>
    </source>
</evidence>
<dbReference type="GO" id="GO:0009252">
    <property type="term" value="P:peptidoglycan biosynthetic process"/>
    <property type="evidence" value="ECO:0007669"/>
    <property type="project" value="UniProtKB-KW"/>
</dbReference>
<comment type="pathway">
    <text evidence="1 7">Cell wall biogenesis; peptidoglycan biosynthesis.</text>
</comment>
<evidence type="ECO:0000313" key="10">
    <source>
        <dbReference type="EMBL" id="HJE24229.1"/>
    </source>
</evidence>
<dbReference type="EMBL" id="DYYG01000035">
    <property type="protein sequence ID" value="HJE24229.1"/>
    <property type="molecule type" value="Genomic_DNA"/>
</dbReference>
<dbReference type="GO" id="GO:0004180">
    <property type="term" value="F:carboxypeptidase activity"/>
    <property type="evidence" value="ECO:0007669"/>
    <property type="project" value="UniProtKB-ARBA"/>
</dbReference>
<keyword evidence="3" id="KW-0808">Transferase</keyword>
<keyword evidence="5 7" id="KW-0573">Peptidoglycan synthesis</keyword>
<feature type="region of interest" description="Disordered" evidence="8">
    <location>
        <begin position="485"/>
        <end position="589"/>
    </location>
</feature>
<dbReference type="Pfam" id="PF03734">
    <property type="entry name" value="YkuD"/>
    <property type="match status" value="1"/>
</dbReference>
<keyword evidence="4 7" id="KW-0133">Cell shape</keyword>
<proteinExistence type="inferred from homology"/>
<evidence type="ECO:0000256" key="2">
    <source>
        <dbReference type="ARBA" id="ARBA00005992"/>
    </source>
</evidence>
<dbReference type="PROSITE" id="PS52029">
    <property type="entry name" value="LD_TPASE"/>
    <property type="match status" value="1"/>
</dbReference>
<dbReference type="PANTHER" id="PTHR41533">
    <property type="entry name" value="L,D-TRANSPEPTIDASE HI_1667-RELATED"/>
    <property type="match status" value="1"/>
</dbReference>
<dbReference type="InterPro" id="IPR036365">
    <property type="entry name" value="PGBD-like_sf"/>
</dbReference>
<comment type="caution">
    <text evidence="10">The sequence shown here is derived from an EMBL/GenBank/DDBJ whole genome shotgun (WGS) entry which is preliminary data.</text>
</comment>
<evidence type="ECO:0000313" key="11">
    <source>
        <dbReference type="Proteomes" id="UP000742631"/>
    </source>
</evidence>
<feature type="compositionally biased region" description="Low complexity" evidence="8">
    <location>
        <begin position="485"/>
        <end position="543"/>
    </location>
</feature>
<dbReference type="Proteomes" id="UP000742631">
    <property type="component" value="Unassembled WGS sequence"/>
</dbReference>
<keyword evidence="6 7" id="KW-0961">Cell wall biogenesis/degradation</keyword>
<dbReference type="InterPro" id="IPR052905">
    <property type="entry name" value="LD-transpeptidase_YkuD-like"/>
</dbReference>
<feature type="active site" description="Proton donor/acceptor" evidence="7">
    <location>
        <position position="384"/>
    </location>
</feature>
<gene>
    <name evidence="10" type="ORF">K8W01_11275</name>
</gene>
<dbReference type="GO" id="GO:0071555">
    <property type="term" value="P:cell wall organization"/>
    <property type="evidence" value="ECO:0007669"/>
    <property type="project" value="UniProtKB-UniRule"/>
</dbReference>
<feature type="compositionally biased region" description="Basic and acidic residues" evidence="8">
    <location>
        <begin position="36"/>
        <end position="88"/>
    </location>
</feature>
<feature type="domain" description="L,D-TPase catalytic" evidence="9">
    <location>
        <begin position="254"/>
        <end position="436"/>
    </location>
</feature>
<organism evidence="10 11">
    <name type="scientific">Methylorubrum populi</name>
    <dbReference type="NCBI Taxonomy" id="223967"/>
    <lineage>
        <taxon>Bacteria</taxon>
        <taxon>Pseudomonadati</taxon>
        <taxon>Pseudomonadota</taxon>
        <taxon>Alphaproteobacteria</taxon>
        <taxon>Hyphomicrobiales</taxon>
        <taxon>Methylobacteriaceae</taxon>
        <taxon>Methylorubrum</taxon>
    </lineage>
</organism>
<dbReference type="SUPFAM" id="SSF47090">
    <property type="entry name" value="PGBD-like"/>
    <property type="match status" value="1"/>
</dbReference>
<reference evidence="10" key="2">
    <citation type="submission" date="2021-09" db="EMBL/GenBank/DDBJ databases">
        <authorList>
            <person name="Gilroy R."/>
        </authorList>
    </citation>
    <scope>NUCLEOTIDE SEQUENCE</scope>
    <source>
        <strain evidence="10">316</strain>
    </source>
</reference>
<dbReference type="SUPFAM" id="SSF141523">
    <property type="entry name" value="L,D-transpeptidase catalytic domain-like"/>
    <property type="match status" value="1"/>
</dbReference>
<dbReference type="AlphaFoldDB" id="A0A921E2R1"/>
<dbReference type="GO" id="GO:0016740">
    <property type="term" value="F:transferase activity"/>
    <property type="evidence" value="ECO:0007669"/>
    <property type="project" value="UniProtKB-KW"/>
</dbReference>
<feature type="compositionally biased region" description="Low complexity" evidence="8">
    <location>
        <begin position="552"/>
        <end position="565"/>
    </location>
</feature>
<comment type="similarity">
    <text evidence="2">Belongs to the YkuD family.</text>
</comment>
<evidence type="ECO:0000256" key="7">
    <source>
        <dbReference type="PROSITE-ProRule" id="PRU01373"/>
    </source>
</evidence>
<sequence>MLNVVSAPRRASRARLLGGTGAALALLLAGPLKAEPMPETRPDSRINLRIEPKAEGAPEQKPELKAEAKPELRPDKAEAKPADVRSTEAKPQSPTKADAAPAESVPAKKVSRELPPTVYARVSEDPLPTFTAQTFVETMRAAERYQVYAEAGGWKTLPADFAPKPGDSHPAIPSLRHHLTLTGDLPADAPPSDRYDPPLVAAVKSFQARHGLPDAGIFGRLTLNALNVPADVRQRQLRASAQRLMGSSFAFGDRYVTVNIPSATVEAVEGGAVVRRYVAVVGSPDKQTPPVETRITDVNLNPTWTVPVSVIKNEIIPTMRKNPGYLAKNHIRILGPGGVEVDPTTIDWTTQKAANYTLRQDSGFDNSLGQVRIDMPNRHAIYMHDTPSKSLFAGSVRFHSHGCVRVGQVKEFAAWLLQGTEGPNGAGSTWGPIEIETAIATGERRDVKLVKPTPVAFVYLTGYATTDGRVHFRDDIYGLDTPAAPAAATPTAPDVATTGAIAPRATPAPRRPVTAPKPDASAASPTKAVSAKPAPAKSAIAKPEPVKPAPEAPAAAAPKPQARKAAPPPERGPENEPVLLPPGLVGGRG</sequence>
<dbReference type="InterPro" id="IPR002477">
    <property type="entry name" value="Peptidoglycan-bd-like"/>
</dbReference>
<evidence type="ECO:0000256" key="1">
    <source>
        <dbReference type="ARBA" id="ARBA00004752"/>
    </source>
</evidence>
<evidence type="ECO:0000259" key="9">
    <source>
        <dbReference type="PROSITE" id="PS52029"/>
    </source>
</evidence>
<dbReference type="Gene3D" id="1.10.101.10">
    <property type="entry name" value="PGBD-like superfamily/PGBD"/>
    <property type="match status" value="1"/>
</dbReference>
<protein>
    <submittedName>
        <fullName evidence="10">L,D-transpeptidase family protein</fullName>
    </submittedName>
</protein>
<name>A0A921E2R1_9HYPH</name>
<dbReference type="PANTHER" id="PTHR41533:SF1">
    <property type="entry name" value="L,D-TRANSPEPTIDASE YCBB-RELATED"/>
    <property type="match status" value="1"/>
</dbReference>